<feature type="transmembrane region" description="Helical" evidence="6">
    <location>
        <begin position="47"/>
        <end position="71"/>
    </location>
</feature>
<comment type="caution">
    <text evidence="8">The sequence shown here is derived from an EMBL/GenBank/DDBJ whole genome shotgun (WGS) entry which is preliminary data.</text>
</comment>
<evidence type="ECO:0000256" key="2">
    <source>
        <dbReference type="ARBA" id="ARBA00022475"/>
    </source>
</evidence>
<dbReference type="InterPro" id="IPR017452">
    <property type="entry name" value="GPCR_Rhodpsn_7TM"/>
</dbReference>
<keyword evidence="3 6" id="KW-0812">Transmembrane</keyword>
<dbReference type="EMBL" id="CALNXI010000025">
    <property type="protein sequence ID" value="CAH3015554.1"/>
    <property type="molecule type" value="Genomic_DNA"/>
</dbReference>
<feature type="transmembrane region" description="Helical" evidence="6">
    <location>
        <begin position="83"/>
        <end position="103"/>
    </location>
</feature>
<keyword evidence="9" id="KW-1185">Reference proteome</keyword>
<dbReference type="PRINTS" id="PR00237">
    <property type="entry name" value="GPCRRHODOPSN"/>
</dbReference>
<gene>
    <name evidence="8" type="ORF">PEVE_00018415</name>
</gene>
<evidence type="ECO:0000259" key="7">
    <source>
        <dbReference type="PROSITE" id="PS50262"/>
    </source>
</evidence>
<feature type="transmembrane region" description="Helical" evidence="6">
    <location>
        <begin position="123"/>
        <end position="145"/>
    </location>
</feature>
<dbReference type="Gene3D" id="1.20.1070.10">
    <property type="entry name" value="Rhodopsin 7-helix transmembrane proteins"/>
    <property type="match status" value="1"/>
</dbReference>
<reference evidence="8 9" key="1">
    <citation type="submission" date="2022-05" db="EMBL/GenBank/DDBJ databases">
        <authorList>
            <consortium name="Genoscope - CEA"/>
            <person name="William W."/>
        </authorList>
    </citation>
    <scope>NUCLEOTIDE SEQUENCE [LARGE SCALE GENOMIC DNA]</scope>
</reference>
<dbReference type="PROSITE" id="PS50262">
    <property type="entry name" value="G_PROTEIN_RECEP_F1_2"/>
    <property type="match status" value="1"/>
</dbReference>
<feature type="domain" description="G-protein coupled receptors family 1 profile" evidence="7">
    <location>
        <begin position="63"/>
        <end position="302"/>
    </location>
</feature>
<feature type="transmembrane region" description="Helical" evidence="6">
    <location>
        <begin position="250"/>
        <end position="274"/>
    </location>
</feature>
<evidence type="ECO:0000256" key="4">
    <source>
        <dbReference type="ARBA" id="ARBA00022989"/>
    </source>
</evidence>
<proteinExistence type="predicted"/>
<evidence type="ECO:0000256" key="3">
    <source>
        <dbReference type="ARBA" id="ARBA00022692"/>
    </source>
</evidence>
<dbReference type="Proteomes" id="UP001159427">
    <property type="component" value="Unassembled WGS sequence"/>
</dbReference>
<feature type="transmembrane region" description="Helical" evidence="6">
    <location>
        <begin position="166"/>
        <end position="188"/>
    </location>
</feature>
<sequence length="325" mass="37160">MIAEADFVNRNTSENETSISVLSSQRCYFYDPLNNYELGGVLYIESIVTTVINFICAVIASSGNGIILVTFWKTNQLRSQSQLFLWCLAFADFLTGFIAQPFYGAFKITYLAGYVSVSCVLRAILETVAWFSAALSCSLVSSIIGERYLALHYHMRYHDVVTTKRTIQYIVFLVIVMGIASQVSRFAMTKMRPFLYLSISGLLLSHLTLLTCSWKIYKQVRRHLRQIKDQGSAESQSLDMQRHKKSVMKMAYIAFLYIISYMPFTCVLCAYLSNGFTSTVEAAYDITRTMAFMSSSWNPFIYFWKIQELKEAVKKVMKKDHATVH</sequence>
<name>A0ABN8LIY3_9CNID</name>
<evidence type="ECO:0000256" key="6">
    <source>
        <dbReference type="SAM" id="Phobius"/>
    </source>
</evidence>
<dbReference type="SMART" id="SM01381">
    <property type="entry name" value="7TM_GPCR_Srsx"/>
    <property type="match status" value="1"/>
</dbReference>
<evidence type="ECO:0000313" key="8">
    <source>
        <dbReference type="EMBL" id="CAH3015554.1"/>
    </source>
</evidence>
<protein>
    <recommendedName>
        <fullName evidence="7">G-protein coupled receptors family 1 profile domain-containing protein</fullName>
    </recommendedName>
</protein>
<dbReference type="SUPFAM" id="SSF81321">
    <property type="entry name" value="Family A G protein-coupled receptor-like"/>
    <property type="match status" value="1"/>
</dbReference>
<keyword evidence="2" id="KW-1003">Cell membrane</keyword>
<dbReference type="PANTHER" id="PTHR22750">
    <property type="entry name" value="G-PROTEIN COUPLED RECEPTOR"/>
    <property type="match status" value="1"/>
</dbReference>
<comment type="subcellular location">
    <subcellularLocation>
        <location evidence="1">Cell membrane</location>
        <topology evidence="1">Multi-pass membrane protein</topology>
    </subcellularLocation>
</comment>
<accession>A0ABN8LIY3</accession>
<evidence type="ECO:0000256" key="1">
    <source>
        <dbReference type="ARBA" id="ARBA00004651"/>
    </source>
</evidence>
<keyword evidence="5 6" id="KW-0472">Membrane</keyword>
<organism evidence="8 9">
    <name type="scientific">Porites evermanni</name>
    <dbReference type="NCBI Taxonomy" id="104178"/>
    <lineage>
        <taxon>Eukaryota</taxon>
        <taxon>Metazoa</taxon>
        <taxon>Cnidaria</taxon>
        <taxon>Anthozoa</taxon>
        <taxon>Hexacorallia</taxon>
        <taxon>Scleractinia</taxon>
        <taxon>Fungiina</taxon>
        <taxon>Poritidae</taxon>
        <taxon>Porites</taxon>
    </lineage>
</organism>
<dbReference type="InterPro" id="IPR000276">
    <property type="entry name" value="GPCR_Rhodpsn"/>
</dbReference>
<evidence type="ECO:0000313" key="9">
    <source>
        <dbReference type="Proteomes" id="UP001159427"/>
    </source>
</evidence>
<feature type="transmembrane region" description="Helical" evidence="6">
    <location>
        <begin position="194"/>
        <end position="217"/>
    </location>
</feature>
<dbReference type="CDD" id="cd00637">
    <property type="entry name" value="7tm_classA_rhodopsin-like"/>
    <property type="match status" value="1"/>
</dbReference>
<dbReference type="Pfam" id="PF00001">
    <property type="entry name" value="7tm_1"/>
    <property type="match status" value="2"/>
</dbReference>
<keyword evidence="4 6" id="KW-1133">Transmembrane helix</keyword>
<evidence type="ECO:0000256" key="5">
    <source>
        <dbReference type="ARBA" id="ARBA00023136"/>
    </source>
</evidence>